<dbReference type="InterPro" id="IPR013785">
    <property type="entry name" value="Aldolase_TIM"/>
</dbReference>
<evidence type="ECO:0000259" key="9">
    <source>
        <dbReference type="PROSITE" id="PS50991"/>
    </source>
</evidence>
<comment type="function">
    <text evidence="1">This protein is a Fe-Mo-cofactor biosynthetic component.</text>
</comment>
<feature type="compositionally biased region" description="Low complexity" evidence="8">
    <location>
        <begin position="1"/>
        <end position="15"/>
    </location>
</feature>
<accession>A0A9X5AQJ5</accession>
<dbReference type="Gene3D" id="3.20.20.70">
    <property type="entry name" value="Aldolase class I"/>
    <property type="match status" value="1"/>
</dbReference>
<dbReference type="PANTHER" id="PTHR42880:SF1">
    <property type="entry name" value="ISOPROPYLMALATE_HOMOCITRATE_CITRAMALATE SYNTHASE FAMILY PROTEIN"/>
    <property type="match status" value="1"/>
</dbReference>
<reference evidence="10 11" key="1">
    <citation type="submission" date="2019-11" db="EMBL/GenBank/DDBJ databases">
        <title>Whole-genome sequence of Rhodoplanes serenus DSM 18633, type strain.</title>
        <authorList>
            <person name="Kyndt J.A."/>
            <person name="Meyer T.E."/>
        </authorList>
    </citation>
    <scope>NUCLEOTIDE SEQUENCE [LARGE SCALE GENOMIC DNA]</scope>
    <source>
        <strain evidence="10 11">DSM 18633</strain>
    </source>
</reference>
<dbReference type="Gene3D" id="1.10.238.260">
    <property type="match status" value="1"/>
</dbReference>
<comment type="catalytic activity">
    <reaction evidence="6">
        <text>acetyl-CoA + 2-oxoglutarate + H2O = (2R)-homocitrate + CoA + H(+)</text>
        <dbReference type="Rhea" id="RHEA:12929"/>
        <dbReference type="ChEBI" id="CHEBI:15377"/>
        <dbReference type="ChEBI" id="CHEBI:15378"/>
        <dbReference type="ChEBI" id="CHEBI:16810"/>
        <dbReference type="ChEBI" id="CHEBI:57287"/>
        <dbReference type="ChEBI" id="CHEBI:57288"/>
        <dbReference type="ChEBI" id="CHEBI:58884"/>
        <dbReference type="EC" id="2.3.3.14"/>
    </reaction>
</comment>
<sequence length="443" mass="48720">MPTLSGAARLASSSGDGPSSDYCRSILQPERSSQMATEPWKAKDWFVSPWNYADEVVKDLKFPKSIKIHDVTLRDGEQQTGVIFSKDEKIRIAEALAEAGVHRIEAGMPIVSPSDNDAIKEIVKRNLGPEIFAFARCMKEDVKRAIDTGVKGVVMEIPSSMHLVDLAYRWPMEKAIETSIESTRYAHENGLEVVFFPIDFSRAELKWAIDLIERVGKEGHMDAVALVDTFGVLSPHAARYFAREVRKRLNVRLETHFHQDFGMGVANTIMALAEGVEVMHTTVLGIGERSGNAPMEEVVMALKTMYGVDVGIDTTKLTPLANLVQRLAGVQVPSNKAIVGSGLYQIESGIITSWFKNCGENLATELFPIRWDAVGQPPAEIVMGKGSGIDSVNLWLQDLGMQVSDDDAMKVLQAVKAYSLKNKKLLSKGEFRDLAKSVLGKAA</sequence>
<feature type="domain" description="Pyruvate carboxyltransferase" evidence="9">
    <location>
        <begin position="66"/>
        <end position="318"/>
    </location>
</feature>
<evidence type="ECO:0000256" key="5">
    <source>
        <dbReference type="ARBA" id="ARBA00022679"/>
    </source>
</evidence>
<dbReference type="GO" id="GO:0004410">
    <property type="term" value="F:homocitrate synthase activity"/>
    <property type="evidence" value="ECO:0007669"/>
    <property type="project" value="UniProtKB-EC"/>
</dbReference>
<evidence type="ECO:0000256" key="3">
    <source>
        <dbReference type="ARBA" id="ARBA00012974"/>
    </source>
</evidence>
<dbReference type="InterPro" id="IPR002034">
    <property type="entry name" value="AIPM/Hcit_synth_CS"/>
</dbReference>
<protein>
    <recommendedName>
        <fullName evidence="4">Homocitrate synthase</fullName>
        <ecNumber evidence="3">2.3.3.14</ecNumber>
    </recommendedName>
</protein>
<dbReference type="Proteomes" id="UP000438991">
    <property type="component" value="Unassembled WGS sequence"/>
</dbReference>
<dbReference type="PROSITE" id="PS50991">
    <property type="entry name" value="PYR_CT"/>
    <property type="match status" value="1"/>
</dbReference>
<evidence type="ECO:0000256" key="2">
    <source>
        <dbReference type="ARBA" id="ARBA00006154"/>
    </source>
</evidence>
<dbReference type="PANTHER" id="PTHR42880">
    <property type="entry name" value="HOMOCITRATE SYNTHASE"/>
    <property type="match status" value="1"/>
</dbReference>
<dbReference type="Pfam" id="PF00682">
    <property type="entry name" value="HMGL-like"/>
    <property type="match status" value="1"/>
</dbReference>
<dbReference type="InterPro" id="IPR000891">
    <property type="entry name" value="PYR_CT"/>
</dbReference>
<dbReference type="AlphaFoldDB" id="A0A9X5AQJ5"/>
<gene>
    <name evidence="10" type="ORF">GJ689_03735</name>
</gene>
<keyword evidence="10" id="KW-0670">Pyruvate</keyword>
<dbReference type="SUPFAM" id="SSF51569">
    <property type="entry name" value="Aldolase"/>
    <property type="match status" value="1"/>
</dbReference>
<evidence type="ECO:0000256" key="8">
    <source>
        <dbReference type="SAM" id="MobiDB-lite"/>
    </source>
</evidence>
<evidence type="ECO:0000313" key="11">
    <source>
        <dbReference type="Proteomes" id="UP000438991"/>
    </source>
</evidence>
<evidence type="ECO:0000313" key="10">
    <source>
        <dbReference type="EMBL" id="MTW15317.1"/>
    </source>
</evidence>
<dbReference type="EC" id="2.3.3.14" evidence="3"/>
<evidence type="ECO:0000256" key="1">
    <source>
        <dbReference type="ARBA" id="ARBA00003050"/>
    </source>
</evidence>
<name>A0A9X5AQJ5_9BRAD</name>
<feature type="region of interest" description="Disordered" evidence="8">
    <location>
        <begin position="1"/>
        <end position="24"/>
    </location>
</feature>
<dbReference type="EMBL" id="WNKV01000002">
    <property type="protein sequence ID" value="MTW15317.1"/>
    <property type="molecule type" value="Genomic_DNA"/>
</dbReference>
<keyword evidence="5 7" id="KW-0808">Transferase</keyword>
<organism evidence="10 11">
    <name type="scientific">Rhodoplanes serenus</name>
    <dbReference type="NCBI Taxonomy" id="200615"/>
    <lineage>
        <taxon>Bacteria</taxon>
        <taxon>Pseudomonadati</taxon>
        <taxon>Pseudomonadota</taxon>
        <taxon>Alphaproteobacteria</taxon>
        <taxon>Hyphomicrobiales</taxon>
        <taxon>Nitrobacteraceae</taxon>
        <taxon>Rhodoplanes</taxon>
    </lineage>
</organism>
<evidence type="ECO:0000256" key="4">
    <source>
        <dbReference type="ARBA" id="ARBA00020735"/>
    </source>
</evidence>
<comment type="similarity">
    <text evidence="2 7">Belongs to the alpha-IPM synthase/homocitrate synthase family.</text>
</comment>
<comment type="caution">
    <text evidence="10">The sequence shown here is derived from an EMBL/GenBank/DDBJ whole genome shotgun (WGS) entry which is preliminary data.</text>
</comment>
<proteinExistence type="inferred from homology"/>
<dbReference type="GO" id="GO:0019752">
    <property type="term" value="P:carboxylic acid metabolic process"/>
    <property type="evidence" value="ECO:0007669"/>
    <property type="project" value="InterPro"/>
</dbReference>
<dbReference type="PROSITE" id="PS00815">
    <property type="entry name" value="AIPM_HOMOCIT_SYNTH_1"/>
    <property type="match status" value="1"/>
</dbReference>
<evidence type="ECO:0000256" key="7">
    <source>
        <dbReference type="RuleBase" id="RU003523"/>
    </source>
</evidence>
<evidence type="ECO:0000256" key="6">
    <source>
        <dbReference type="ARBA" id="ARBA00048019"/>
    </source>
</evidence>